<dbReference type="PANTHER" id="PTHR43388">
    <property type="entry name" value="HYDROGENASE MATURATION FACTOR HOXX"/>
    <property type="match status" value="1"/>
</dbReference>
<dbReference type="Proteomes" id="UP000182761">
    <property type="component" value="Unassembled WGS sequence"/>
</dbReference>
<comment type="similarity">
    <text evidence="1">Belongs to the enoyl-CoA hydratase/isomerase family.</text>
</comment>
<dbReference type="STRING" id="1586267.GCA_001418685_00033"/>
<dbReference type="Gene3D" id="3.40.50.12230">
    <property type="match status" value="1"/>
</dbReference>
<proteinExistence type="inferred from homology"/>
<dbReference type="InterPro" id="IPR029045">
    <property type="entry name" value="ClpP/crotonase-like_dom_sf"/>
</dbReference>
<dbReference type="PROSITE" id="PS00166">
    <property type="entry name" value="ENOYL_COA_HYDRATASE"/>
    <property type="match status" value="1"/>
</dbReference>
<evidence type="ECO:0000313" key="4">
    <source>
        <dbReference type="Proteomes" id="UP000182761"/>
    </source>
</evidence>
<dbReference type="SUPFAM" id="SSF50486">
    <property type="entry name" value="FMT C-terminal domain-like"/>
    <property type="match status" value="1"/>
</dbReference>
<dbReference type="CDD" id="cd06558">
    <property type="entry name" value="crotonase-like"/>
    <property type="match status" value="1"/>
</dbReference>
<dbReference type="GO" id="GO:0003824">
    <property type="term" value="F:catalytic activity"/>
    <property type="evidence" value="ECO:0007669"/>
    <property type="project" value="InterPro"/>
</dbReference>
<sequence length="449" mass="50900">MDAGPIWSSHEFDKPTLIRKSELYNNFVSDAAIECIFEVIDKFIKKVKPIPLDYNNENIKGKLEPNMRQSDRHFEWTIPARDILNIVNSAEGIPGVLTEIEGEKFYIYDAYLDHREGKSGKLLARREEAVLIGAGEKSLWIGSLKRASKDQFTFKLPAVQVLKEKANNLEDLTCSLQESVFSKDEYSTIHYSQKGKIGELTFNFYNGAMSTVQCKRMIEAIQFAKEQDTNILLIKGGYNAFSNGIHLNTIEAAEDPAKEAWNNIHAIDDVCLELLDTKQWIIAGITGNAGAGGVMLALTADYVCARDGIILNPHYATMGLYGSEYWTYTLPKRVGDLQARKLTEDCLPVSVTKALEIGLIDSVGPREINFFSDWLWGQAMQAEQLNKKEMKKPFDSEKAAECRMKELKEMKEDILHDRNSFSTKRNCFVLKKKACKTPDRLIENWARVK</sequence>
<gene>
    <name evidence="3" type="ORF">Ga0061079_10134</name>
</gene>
<evidence type="ECO:0000313" key="3">
    <source>
        <dbReference type="EMBL" id="CVK15222.1"/>
    </source>
</evidence>
<evidence type="ECO:0000259" key="2">
    <source>
        <dbReference type="Pfam" id="PF02911"/>
    </source>
</evidence>
<name>A0A0X3ALH3_9FLAO</name>
<dbReference type="Gene3D" id="3.90.226.10">
    <property type="entry name" value="2-enoyl-CoA Hydratase, Chain A, domain 1"/>
    <property type="match status" value="1"/>
</dbReference>
<dbReference type="PANTHER" id="PTHR43388:SF1">
    <property type="entry name" value="HYDROGENASE MATURATION FACTOR HOXX"/>
    <property type="match status" value="1"/>
</dbReference>
<dbReference type="RefSeq" id="WP_221400548.1">
    <property type="nucleotide sequence ID" value="NZ_FCOR01000001.1"/>
</dbReference>
<dbReference type="InterPro" id="IPR047180">
    <property type="entry name" value="HoxX-like"/>
</dbReference>
<keyword evidence="4" id="KW-1185">Reference proteome</keyword>
<reference evidence="3 4" key="1">
    <citation type="submission" date="2016-01" db="EMBL/GenBank/DDBJ databases">
        <authorList>
            <person name="McClelland M."/>
            <person name="Jain A."/>
            <person name="Saraogi P."/>
            <person name="Mendelson R."/>
            <person name="Westerman R."/>
            <person name="SanMiguel P."/>
            <person name="Csonka L."/>
        </authorList>
    </citation>
    <scope>NUCLEOTIDE SEQUENCE [LARGE SCALE GENOMIC DNA]</scope>
    <source>
        <strain evidence="3 4">R-53146</strain>
    </source>
</reference>
<dbReference type="Pfam" id="PF02911">
    <property type="entry name" value="Formyl_trans_C"/>
    <property type="match status" value="1"/>
</dbReference>
<dbReference type="Pfam" id="PF00378">
    <property type="entry name" value="ECH_1"/>
    <property type="match status" value="1"/>
</dbReference>
<feature type="domain" description="Formyl transferase C-terminal" evidence="2">
    <location>
        <begin position="67"/>
        <end position="152"/>
    </location>
</feature>
<protein>
    <submittedName>
        <fullName evidence="3">Enoyl-CoA hydratase/carnithine racemase</fullName>
    </submittedName>
</protein>
<evidence type="ECO:0000256" key="1">
    <source>
        <dbReference type="RuleBase" id="RU003707"/>
    </source>
</evidence>
<accession>A0A0X3ALH3</accession>
<dbReference type="InterPro" id="IPR011034">
    <property type="entry name" value="Formyl_transferase-like_C_sf"/>
</dbReference>
<dbReference type="InterPro" id="IPR001753">
    <property type="entry name" value="Enoyl-CoA_hydra/iso"/>
</dbReference>
<dbReference type="InterPro" id="IPR018376">
    <property type="entry name" value="Enoyl-CoA_hyd/isom_CS"/>
</dbReference>
<organism evidence="3 4">
    <name type="scientific">Apibacter mensalis</name>
    <dbReference type="NCBI Taxonomy" id="1586267"/>
    <lineage>
        <taxon>Bacteria</taxon>
        <taxon>Pseudomonadati</taxon>
        <taxon>Bacteroidota</taxon>
        <taxon>Flavobacteriia</taxon>
        <taxon>Flavobacteriales</taxon>
        <taxon>Weeksellaceae</taxon>
        <taxon>Apibacter</taxon>
    </lineage>
</organism>
<dbReference type="AlphaFoldDB" id="A0A0X3ALH3"/>
<dbReference type="EMBL" id="FCOR01000001">
    <property type="protein sequence ID" value="CVK15222.1"/>
    <property type="molecule type" value="Genomic_DNA"/>
</dbReference>
<dbReference type="SUPFAM" id="SSF52096">
    <property type="entry name" value="ClpP/crotonase"/>
    <property type="match status" value="1"/>
</dbReference>
<dbReference type="InterPro" id="IPR005793">
    <property type="entry name" value="Formyl_trans_C"/>
</dbReference>